<dbReference type="GO" id="GO:0000981">
    <property type="term" value="F:DNA-binding transcription factor activity, RNA polymerase II-specific"/>
    <property type="evidence" value="ECO:0007669"/>
    <property type="project" value="InterPro"/>
</dbReference>
<dbReference type="GO" id="GO:0006351">
    <property type="term" value="P:DNA-templated transcription"/>
    <property type="evidence" value="ECO:0007669"/>
    <property type="project" value="InterPro"/>
</dbReference>
<feature type="region of interest" description="Disordered" evidence="6">
    <location>
        <begin position="1"/>
        <end position="21"/>
    </location>
</feature>
<dbReference type="InterPro" id="IPR050815">
    <property type="entry name" value="TF_fung"/>
</dbReference>
<evidence type="ECO:0000259" key="7">
    <source>
        <dbReference type="Pfam" id="PF04082"/>
    </source>
</evidence>
<dbReference type="PANTHER" id="PTHR47338">
    <property type="entry name" value="ZN(II)2CYS6 TRANSCRIPTION FACTOR (EUROFUNG)-RELATED"/>
    <property type="match status" value="1"/>
</dbReference>
<evidence type="ECO:0000256" key="6">
    <source>
        <dbReference type="SAM" id="MobiDB-lite"/>
    </source>
</evidence>
<keyword evidence="2" id="KW-0479">Metal-binding</keyword>
<dbReference type="InterPro" id="IPR007219">
    <property type="entry name" value="XnlR_reg_dom"/>
</dbReference>
<evidence type="ECO:0000313" key="8">
    <source>
        <dbReference type="EMBL" id="KAH7252816.1"/>
    </source>
</evidence>
<accession>A0A8K0S1J0</accession>
<gene>
    <name evidence="8" type="ORF">BKA59DRAFT_454027</name>
</gene>
<evidence type="ECO:0000256" key="4">
    <source>
        <dbReference type="ARBA" id="ARBA00023163"/>
    </source>
</evidence>
<sequence length="546" mass="61166">MSRTVEQLRLSTEKEEEEKAQSFQSRSKALIERVAFLPPASTWAEVEERHRIFWNVFLMDRFCCICTGWNLSLTSADVTRRLPCEGAIWETGEPSQTPTPYFGISTRSHDRETDYLPATRDTEDGQVSLGSFAFCIEATESLSLVTSFFLQYRVDFKEVHKVQRWKVFLPEKWRKAYQFNNDGNLEPNLVLAHIAHNTAVVLLHQGLAYPPAEWQSLPVKLPSASSAETCQVAADKVATIAEQFLGHSHITIRSQFSFCLFVCGKMLLTHAAYSQSTLASSFDSIITSLEEISQRWNRYQPPARANLASKFRSRLKKARIEGSGAVDIREAFSEKQDAIPSSTNADISFRSTKLKRTSTLTEATLLGTVDGEIGINSTQTESPERISLAFPPLPLSFQIGSATHDSIFAAPEKVGNDMGELVGTDMNMVENCLDFYDLSEQTFLPSERVNATSSTCVSPVYESICSEKHFCGIPWLFFDLNCLEQSDVPSQEPVGEKTKIKKIRWLDGFGPAIQELMKLAGTPGLILSMANKNRPVYHANYGFRDL</sequence>
<organism evidence="8 9">
    <name type="scientific">Fusarium tricinctum</name>
    <dbReference type="NCBI Taxonomy" id="61284"/>
    <lineage>
        <taxon>Eukaryota</taxon>
        <taxon>Fungi</taxon>
        <taxon>Dikarya</taxon>
        <taxon>Ascomycota</taxon>
        <taxon>Pezizomycotina</taxon>
        <taxon>Sordariomycetes</taxon>
        <taxon>Hypocreomycetidae</taxon>
        <taxon>Hypocreales</taxon>
        <taxon>Nectriaceae</taxon>
        <taxon>Fusarium</taxon>
        <taxon>Fusarium tricinctum species complex</taxon>
    </lineage>
</organism>
<dbReference type="CDD" id="cd12148">
    <property type="entry name" value="fungal_TF_MHR"/>
    <property type="match status" value="1"/>
</dbReference>
<evidence type="ECO:0000256" key="2">
    <source>
        <dbReference type="ARBA" id="ARBA00022723"/>
    </source>
</evidence>
<evidence type="ECO:0000256" key="3">
    <source>
        <dbReference type="ARBA" id="ARBA00023015"/>
    </source>
</evidence>
<feature type="compositionally biased region" description="Basic and acidic residues" evidence="6">
    <location>
        <begin position="11"/>
        <end position="20"/>
    </location>
</feature>
<evidence type="ECO:0000256" key="5">
    <source>
        <dbReference type="ARBA" id="ARBA00023242"/>
    </source>
</evidence>
<proteinExistence type="predicted"/>
<protein>
    <recommendedName>
        <fullName evidence="7">Xylanolytic transcriptional activator regulatory domain-containing protein</fullName>
    </recommendedName>
</protein>
<dbReference type="GO" id="GO:0003677">
    <property type="term" value="F:DNA binding"/>
    <property type="evidence" value="ECO:0007669"/>
    <property type="project" value="InterPro"/>
</dbReference>
<name>A0A8K0S1J0_9HYPO</name>
<dbReference type="EMBL" id="JAGPXF010000003">
    <property type="protein sequence ID" value="KAH7252816.1"/>
    <property type="molecule type" value="Genomic_DNA"/>
</dbReference>
<feature type="domain" description="Xylanolytic transcriptional activator regulatory" evidence="7">
    <location>
        <begin position="24"/>
        <end position="101"/>
    </location>
</feature>
<dbReference type="GO" id="GO:0008270">
    <property type="term" value="F:zinc ion binding"/>
    <property type="evidence" value="ECO:0007669"/>
    <property type="project" value="InterPro"/>
</dbReference>
<dbReference type="PANTHER" id="PTHR47338:SF23">
    <property type="entry name" value="ZN(II)2CYS6 TRANSCRIPTION FACTOR (EUROFUNG)"/>
    <property type="match status" value="1"/>
</dbReference>
<dbReference type="OrthoDB" id="4456959at2759"/>
<dbReference type="GO" id="GO:0005634">
    <property type="term" value="C:nucleus"/>
    <property type="evidence" value="ECO:0007669"/>
    <property type="project" value="UniProtKB-SubCell"/>
</dbReference>
<dbReference type="Pfam" id="PF04082">
    <property type="entry name" value="Fungal_trans"/>
    <property type="match status" value="1"/>
</dbReference>
<comment type="subcellular location">
    <subcellularLocation>
        <location evidence="1">Nucleus</location>
    </subcellularLocation>
</comment>
<keyword evidence="5" id="KW-0539">Nucleus</keyword>
<reference evidence="8" key="1">
    <citation type="journal article" date="2021" name="Nat. Commun.">
        <title>Genetic determinants of endophytism in the Arabidopsis root mycobiome.</title>
        <authorList>
            <person name="Mesny F."/>
            <person name="Miyauchi S."/>
            <person name="Thiergart T."/>
            <person name="Pickel B."/>
            <person name="Atanasova L."/>
            <person name="Karlsson M."/>
            <person name="Huettel B."/>
            <person name="Barry K.W."/>
            <person name="Haridas S."/>
            <person name="Chen C."/>
            <person name="Bauer D."/>
            <person name="Andreopoulos W."/>
            <person name="Pangilinan J."/>
            <person name="LaButti K."/>
            <person name="Riley R."/>
            <person name="Lipzen A."/>
            <person name="Clum A."/>
            <person name="Drula E."/>
            <person name="Henrissat B."/>
            <person name="Kohler A."/>
            <person name="Grigoriev I.V."/>
            <person name="Martin F.M."/>
            <person name="Hacquard S."/>
        </authorList>
    </citation>
    <scope>NUCLEOTIDE SEQUENCE</scope>
    <source>
        <strain evidence="8">MPI-SDFR-AT-0068</strain>
    </source>
</reference>
<dbReference type="Proteomes" id="UP000813427">
    <property type="component" value="Unassembled WGS sequence"/>
</dbReference>
<keyword evidence="9" id="KW-1185">Reference proteome</keyword>
<keyword evidence="3" id="KW-0805">Transcription regulation</keyword>
<dbReference type="AlphaFoldDB" id="A0A8K0S1J0"/>
<evidence type="ECO:0000256" key="1">
    <source>
        <dbReference type="ARBA" id="ARBA00004123"/>
    </source>
</evidence>
<keyword evidence="4" id="KW-0804">Transcription</keyword>
<comment type="caution">
    <text evidence="8">The sequence shown here is derived from an EMBL/GenBank/DDBJ whole genome shotgun (WGS) entry which is preliminary data.</text>
</comment>
<evidence type="ECO:0000313" key="9">
    <source>
        <dbReference type="Proteomes" id="UP000813427"/>
    </source>
</evidence>